<gene>
    <name evidence="3" type="ORF">A5866_002194</name>
</gene>
<evidence type="ECO:0000313" key="3">
    <source>
        <dbReference type="EMBL" id="WYJ87110.1"/>
    </source>
</evidence>
<dbReference type="Proteomes" id="UP000195080">
    <property type="component" value="Chromosome"/>
</dbReference>
<protein>
    <recommendedName>
        <fullName evidence="2">WxL domain-containing protein</fullName>
    </recommendedName>
</protein>
<feature type="region of interest" description="Disordered" evidence="1">
    <location>
        <begin position="647"/>
        <end position="677"/>
    </location>
</feature>
<dbReference type="RefSeq" id="WP_176332614.1">
    <property type="nucleotide sequence ID" value="NZ_CP147248.1"/>
</dbReference>
<name>A0ABZ2T6V1_9ENTE</name>
<evidence type="ECO:0000259" key="2">
    <source>
        <dbReference type="Pfam" id="PF13731"/>
    </source>
</evidence>
<dbReference type="Pfam" id="PF13731">
    <property type="entry name" value="WxL"/>
    <property type="match status" value="1"/>
</dbReference>
<accession>A0ABZ2T6V1</accession>
<feature type="domain" description="WxL" evidence="2">
    <location>
        <begin position="885"/>
        <end position="1044"/>
    </location>
</feature>
<proteinExistence type="predicted"/>
<keyword evidence="4" id="KW-1185">Reference proteome</keyword>
<dbReference type="InterPro" id="IPR027994">
    <property type="entry name" value="WxL_dom"/>
</dbReference>
<dbReference type="Pfam" id="PF20585">
    <property type="entry name" value="Pectate_lyase_5"/>
    <property type="match status" value="1"/>
</dbReference>
<dbReference type="InterPro" id="IPR046776">
    <property type="entry name" value="Pectate_lyase_5"/>
</dbReference>
<organism evidence="3 4">
    <name type="scientific">Candidatus Enterococcus lemimoniae</name>
    <dbReference type="NCBI Taxonomy" id="1834167"/>
    <lineage>
        <taxon>Bacteria</taxon>
        <taxon>Bacillati</taxon>
        <taxon>Bacillota</taxon>
        <taxon>Bacilli</taxon>
        <taxon>Lactobacillales</taxon>
        <taxon>Enterococcaceae</taxon>
        <taxon>Enterococcus</taxon>
    </lineage>
</organism>
<evidence type="ECO:0000313" key="4">
    <source>
        <dbReference type="Proteomes" id="UP000195080"/>
    </source>
</evidence>
<dbReference type="Gene3D" id="3.10.20.320">
    <property type="entry name" value="Putative peptidoglycan bound protein (lpxtg motif)"/>
    <property type="match status" value="1"/>
</dbReference>
<dbReference type="EMBL" id="CP147248">
    <property type="protein sequence ID" value="WYJ87110.1"/>
    <property type="molecule type" value="Genomic_DNA"/>
</dbReference>
<feature type="compositionally biased region" description="Basic and acidic residues" evidence="1">
    <location>
        <begin position="651"/>
        <end position="660"/>
    </location>
</feature>
<sequence length="1046" mass="112262">MKIGKKSWLVFGIFLFALMSLVFLSKANTSTIKAEETSVSSGTVDISQYDPATVKNVATWEEFIKALADTSIAGINITSGFAVPDNPRANLTSILTGGTSSNASGTSQYVYMGVANIGRKVVIEGNNNTIDFGSIALCFYNNTGAWDFTWQNLNVYHGNIYGFTTLNDLSVANQRASKMTYANLKDVGSQMIHSPYTDVVLSGNEVSTLQQTSYTSPYRTNWQTTDEIQINFMITNLTVAENTTVTMSTLRAGNIHLLSGGSLIMKKNSTMNVTAGQNDLTGEGDASQTNLFIAGGNLSLENGANLNLNPKPNYAALSLYQANSSVNIGENAKIAVTSNGHTDNSNGYNRNIIYLAASSSLMVDKKGSLDIKATGMVASNSNIIHVNGNASFTVQKQGTFNVISDSTSQAQNLLYFGSNGSTFQFADAQRVNLQRTAALDGTATTNGLINIAGSGGKLDVDIQKVSMWNRNNFSDTPSNSWTPMYGMQLSYNTYTPTISSASSLTQANIDSFKSTFTTRNVQRVLYEYIPDVKISILSKATDNVNSTDSTTVSGTTNPNAYVRLSDTPAATGVANVFLPSENTVVSPVTASAESAFTDNFTVRADSSGNYSYTLPGGKRFLAGTTISAYSFLDGKTDTATQVVLDVTPPKGDPRDYHIGKGDGVPDPSGFVKNPTDTNPVPQNYTYKYAPETLAVINTLAGTVGEHEVKVILMDNALNETVITSKLIVHETTNSIDAQDITLETKVIKDMTETQLKAQILSQSGASAHKIVDGVYTDLTDKVQVTDLAGLTPSKTSGTYPVVLTVKAADSGLATDITKVVQVTVHLSEQNINVQFLDEAGNALNNVVTIKGNVGSTIDLTKEKTVTDAIASVLAKRYVLESSGRPTNETAVPVVSEESTVSYTFQGTLSIYSGPTEINFGSHEVSWKGTKDNNPTYDQPLVIWDNRNNLANWKLSVKLEGELSIPSSPTHILSGVLSYQTASDKKVLSTDAQDVLQAKHDASGQYDVSTRTWGPDKQGLRLDVPSGAVKLTGEYETTLIWRVEEAY</sequence>
<reference evidence="4" key="1">
    <citation type="submission" date="2017-05" db="EMBL/GenBank/DDBJ databases">
        <title>The Genome Sequence of EEnterococcus faecalis 9F2_4866.</title>
        <authorList>
            <consortium name="The Broad Institute Genomics Platform"/>
            <consortium name="The Broad Institute Genomic Center for Infectious Diseases"/>
            <person name="Earl A."/>
            <person name="Manson A."/>
            <person name="Schwartman J."/>
            <person name="Gilmore M."/>
            <person name="Abouelleil A."/>
            <person name="Cao P."/>
            <person name="Chapman S."/>
            <person name="Cusick C."/>
            <person name="Shea T."/>
            <person name="Young S."/>
            <person name="Neafsey D."/>
            <person name="Nusbaum C."/>
            <person name="Birren B."/>
        </authorList>
    </citation>
    <scope>NUCLEOTIDE SEQUENCE [LARGE SCALE GENOMIC DNA]</scope>
    <source>
        <strain evidence="4">12C11_DIV0727</strain>
    </source>
</reference>
<evidence type="ECO:0000256" key="1">
    <source>
        <dbReference type="SAM" id="MobiDB-lite"/>
    </source>
</evidence>